<dbReference type="Proteomes" id="UP000005384">
    <property type="component" value="Unassembled WGS sequence"/>
</dbReference>
<accession>G5IFZ1</accession>
<dbReference type="EMBL" id="ADLN01000051">
    <property type="protein sequence ID" value="EHI59634.1"/>
    <property type="molecule type" value="Genomic_DNA"/>
</dbReference>
<reference evidence="1 2" key="1">
    <citation type="submission" date="2011-08" db="EMBL/GenBank/DDBJ databases">
        <title>The Genome Sequence of Clostridium hathewayi WAL-18680.</title>
        <authorList>
            <consortium name="The Broad Institute Genome Sequencing Platform"/>
            <person name="Earl A."/>
            <person name="Ward D."/>
            <person name="Feldgarden M."/>
            <person name="Gevers D."/>
            <person name="Finegold S.M."/>
            <person name="Summanen P.H."/>
            <person name="Molitoris D.R."/>
            <person name="Song M."/>
            <person name="Daigneault M."/>
            <person name="Allen-Vercoe E."/>
            <person name="Young S.K."/>
            <person name="Zeng Q."/>
            <person name="Gargeya S."/>
            <person name="Fitzgerald M."/>
            <person name="Haas B."/>
            <person name="Abouelleil A."/>
            <person name="Alvarado L."/>
            <person name="Arachchi H.M."/>
            <person name="Berlin A."/>
            <person name="Brown A."/>
            <person name="Chapman S.B."/>
            <person name="Chen Z."/>
            <person name="Dunbar C."/>
            <person name="Freedman E."/>
            <person name="Gearin G."/>
            <person name="Gellesch M."/>
            <person name="Goldberg J."/>
            <person name="Griggs A."/>
            <person name="Gujja S."/>
            <person name="Heiman D."/>
            <person name="Howarth C."/>
            <person name="Larson L."/>
            <person name="Lui A."/>
            <person name="MacDonald P.J.P."/>
            <person name="Montmayeur A."/>
            <person name="Murphy C."/>
            <person name="Neiman D."/>
            <person name="Pearson M."/>
            <person name="Priest M."/>
            <person name="Roberts A."/>
            <person name="Saif S."/>
            <person name="Shea T."/>
            <person name="Shenoy N."/>
            <person name="Sisk P."/>
            <person name="Stolte C."/>
            <person name="Sykes S."/>
            <person name="Wortman J."/>
            <person name="Nusbaum C."/>
            <person name="Birren B."/>
        </authorList>
    </citation>
    <scope>NUCLEOTIDE SEQUENCE [LARGE SCALE GENOMIC DNA]</scope>
    <source>
        <strain evidence="1 2">WAL-18680</strain>
    </source>
</reference>
<name>G5IFZ1_9FIRM</name>
<keyword evidence="2" id="KW-1185">Reference proteome</keyword>
<evidence type="ECO:0000313" key="2">
    <source>
        <dbReference type="Proteomes" id="UP000005384"/>
    </source>
</evidence>
<sequence>SDLEHLASCDYCMEQFADYIEEQELISAPRYLKED</sequence>
<dbReference type="AlphaFoldDB" id="G5IFZ1"/>
<dbReference type="HOGENOM" id="CLU_3361257_0_0_9"/>
<organism evidence="1 2">
    <name type="scientific">Hungatella hathewayi WAL-18680</name>
    <dbReference type="NCBI Taxonomy" id="742737"/>
    <lineage>
        <taxon>Bacteria</taxon>
        <taxon>Bacillati</taxon>
        <taxon>Bacillota</taxon>
        <taxon>Clostridia</taxon>
        <taxon>Lachnospirales</taxon>
        <taxon>Lachnospiraceae</taxon>
        <taxon>Hungatella</taxon>
    </lineage>
</organism>
<comment type="caution">
    <text evidence="1">The sequence shown here is derived from an EMBL/GenBank/DDBJ whole genome shotgun (WGS) entry which is preliminary data.</text>
</comment>
<proteinExistence type="predicted"/>
<protein>
    <submittedName>
        <fullName evidence="1">Uncharacterized protein</fullName>
    </submittedName>
</protein>
<feature type="non-terminal residue" evidence="1">
    <location>
        <position position="1"/>
    </location>
</feature>
<evidence type="ECO:0000313" key="1">
    <source>
        <dbReference type="EMBL" id="EHI59634.1"/>
    </source>
</evidence>
<gene>
    <name evidence="1" type="ORF">HMPREF9473_02419</name>
</gene>